<dbReference type="AlphaFoldDB" id="A0A117KV77"/>
<sequence length="140" mass="15619">MMKKFAILCIFILTYSAFVALADSFEEFPVLIGRAGGTSMYPAIHDGDLVLVWKGAEFKVGDVVVFKGLDNLVAHRVIGIYADGRVVETKGDNVDRSDGYCWRDEIIGKVVLVGPWWLIFVPHATVIFLGVVWRDRLLDS</sequence>
<dbReference type="GO" id="GO:0016020">
    <property type="term" value="C:membrane"/>
    <property type="evidence" value="ECO:0007669"/>
    <property type="project" value="InterPro"/>
</dbReference>
<dbReference type="GO" id="GO:0004252">
    <property type="term" value="F:serine-type endopeptidase activity"/>
    <property type="evidence" value="ECO:0007669"/>
    <property type="project" value="InterPro"/>
</dbReference>
<evidence type="ECO:0000313" key="9">
    <source>
        <dbReference type="Proteomes" id="UP000054015"/>
    </source>
</evidence>
<dbReference type="PATRIC" id="fig|2234.7.peg.735"/>
<dbReference type="InterPro" id="IPR019533">
    <property type="entry name" value="Peptidase_S26"/>
</dbReference>
<evidence type="ECO:0000256" key="5">
    <source>
        <dbReference type="ARBA" id="ARBA00023136"/>
    </source>
</evidence>
<dbReference type="GO" id="GO:0012505">
    <property type="term" value="C:endomembrane system"/>
    <property type="evidence" value="ECO:0007669"/>
    <property type="project" value="UniProtKB-SubCell"/>
</dbReference>
<dbReference type="InterPro" id="IPR015927">
    <property type="entry name" value="Peptidase_S24_S26A/B/C"/>
</dbReference>
<dbReference type="CDD" id="cd06530">
    <property type="entry name" value="S26_SPase_I"/>
    <property type="match status" value="1"/>
</dbReference>
<keyword evidence="2" id="KW-0645">Protease</keyword>
<evidence type="ECO:0000256" key="4">
    <source>
        <dbReference type="ARBA" id="ARBA00022989"/>
    </source>
</evidence>
<evidence type="ECO:0000256" key="1">
    <source>
        <dbReference type="ARBA" id="ARBA00004308"/>
    </source>
</evidence>
<evidence type="ECO:0000259" key="7">
    <source>
        <dbReference type="Pfam" id="PF00717"/>
    </source>
</evidence>
<comment type="subcellular location">
    <subcellularLocation>
        <location evidence="1">Endomembrane system</location>
    </subcellularLocation>
</comment>
<dbReference type="SUPFAM" id="SSF51306">
    <property type="entry name" value="LexA/Signal peptidase"/>
    <property type="match status" value="1"/>
</dbReference>
<dbReference type="Pfam" id="PF00717">
    <property type="entry name" value="Peptidase_S24"/>
    <property type="match status" value="1"/>
</dbReference>
<evidence type="ECO:0000256" key="6">
    <source>
        <dbReference type="SAM" id="Phobius"/>
    </source>
</evidence>
<keyword evidence="5 6" id="KW-0472">Membrane</keyword>
<evidence type="ECO:0000256" key="2">
    <source>
        <dbReference type="ARBA" id="ARBA00022670"/>
    </source>
</evidence>
<dbReference type="EMBL" id="LGEX01000001">
    <property type="protein sequence ID" value="KUK07761.1"/>
    <property type="molecule type" value="Genomic_DNA"/>
</dbReference>
<keyword evidence="3 6" id="KW-0812">Transmembrane</keyword>
<reference evidence="9" key="1">
    <citation type="journal article" date="2015" name="MBio">
        <title>Genome-Resolved Metagenomic Analysis Reveals Roles for Candidate Phyla and Other Microbial Community Members in Biogeochemical Transformations in Oil Reservoirs.</title>
        <authorList>
            <person name="Hu P."/>
            <person name="Tom L."/>
            <person name="Singh A."/>
            <person name="Thomas B.C."/>
            <person name="Baker B.J."/>
            <person name="Piceno Y.M."/>
            <person name="Andersen G.L."/>
            <person name="Banfield J.F."/>
        </authorList>
    </citation>
    <scope>NUCLEOTIDE SEQUENCE [LARGE SCALE GENOMIC DNA]</scope>
</reference>
<keyword evidence="2" id="KW-0378">Hydrolase</keyword>
<organism evidence="8 9">
    <name type="scientific">Archaeoglobus fulgidus</name>
    <dbReference type="NCBI Taxonomy" id="2234"/>
    <lineage>
        <taxon>Archaea</taxon>
        <taxon>Methanobacteriati</taxon>
        <taxon>Methanobacteriota</taxon>
        <taxon>Archaeoglobi</taxon>
        <taxon>Archaeoglobales</taxon>
        <taxon>Archaeoglobaceae</taxon>
        <taxon>Archaeoglobus</taxon>
    </lineage>
</organism>
<evidence type="ECO:0000313" key="8">
    <source>
        <dbReference type="EMBL" id="KUK07761.1"/>
    </source>
</evidence>
<dbReference type="GO" id="GO:0006465">
    <property type="term" value="P:signal peptide processing"/>
    <property type="evidence" value="ECO:0007669"/>
    <property type="project" value="InterPro"/>
</dbReference>
<protein>
    <submittedName>
        <fullName evidence="8">Signal peptidase I</fullName>
    </submittedName>
</protein>
<dbReference type="Gene3D" id="2.10.109.10">
    <property type="entry name" value="Umud Fragment, subunit A"/>
    <property type="match status" value="1"/>
</dbReference>
<name>A0A117KV77_ARCFL</name>
<dbReference type="InterPro" id="IPR001733">
    <property type="entry name" value="Peptidase_S26B"/>
</dbReference>
<feature type="transmembrane region" description="Helical" evidence="6">
    <location>
        <begin position="116"/>
        <end position="133"/>
    </location>
</feature>
<keyword evidence="4 6" id="KW-1133">Transmembrane helix</keyword>
<proteinExistence type="predicted"/>
<dbReference type="Proteomes" id="UP000054015">
    <property type="component" value="Unassembled WGS sequence"/>
</dbReference>
<gene>
    <name evidence="8" type="ORF">XD48_0096</name>
</gene>
<dbReference type="InterPro" id="IPR036286">
    <property type="entry name" value="LexA/Signal_pep-like_sf"/>
</dbReference>
<evidence type="ECO:0000256" key="3">
    <source>
        <dbReference type="ARBA" id="ARBA00022692"/>
    </source>
</evidence>
<dbReference type="NCBIfam" id="TIGR02228">
    <property type="entry name" value="sigpep_I_arch"/>
    <property type="match status" value="1"/>
</dbReference>
<comment type="caution">
    <text evidence="8">The sequence shown here is derived from an EMBL/GenBank/DDBJ whole genome shotgun (WGS) entry which is preliminary data.</text>
</comment>
<feature type="domain" description="Peptidase S24/S26A/S26B/S26C" evidence="7">
    <location>
        <begin position="30"/>
        <end position="111"/>
    </location>
</feature>
<accession>A0A117KV77</accession>